<dbReference type="EMBL" id="RQTK01001057">
    <property type="protein sequence ID" value="RUS72531.1"/>
    <property type="molecule type" value="Genomic_DNA"/>
</dbReference>
<protein>
    <recommendedName>
        <fullName evidence="3">Integrase catalytic domain-containing protein</fullName>
    </recommendedName>
</protein>
<dbReference type="AlphaFoldDB" id="A0A3S0Z9H5"/>
<accession>A0A3S0Z9H5</accession>
<comment type="caution">
    <text evidence="1">The sequence shown here is derived from an EMBL/GenBank/DDBJ whole genome shotgun (WGS) entry which is preliminary data.</text>
</comment>
<evidence type="ECO:0008006" key="3">
    <source>
        <dbReference type="Google" id="ProtNLM"/>
    </source>
</evidence>
<evidence type="ECO:0000313" key="2">
    <source>
        <dbReference type="Proteomes" id="UP000271974"/>
    </source>
</evidence>
<name>A0A3S0Z9H5_ELYCH</name>
<dbReference type="Proteomes" id="UP000271974">
    <property type="component" value="Unassembled WGS sequence"/>
</dbReference>
<dbReference type="OrthoDB" id="10066679at2759"/>
<organism evidence="1 2">
    <name type="scientific">Elysia chlorotica</name>
    <name type="common">Eastern emerald elysia</name>
    <name type="synonym">Sea slug</name>
    <dbReference type="NCBI Taxonomy" id="188477"/>
    <lineage>
        <taxon>Eukaryota</taxon>
        <taxon>Metazoa</taxon>
        <taxon>Spiralia</taxon>
        <taxon>Lophotrochozoa</taxon>
        <taxon>Mollusca</taxon>
        <taxon>Gastropoda</taxon>
        <taxon>Heterobranchia</taxon>
        <taxon>Euthyneura</taxon>
        <taxon>Panpulmonata</taxon>
        <taxon>Sacoglossa</taxon>
        <taxon>Placobranchoidea</taxon>
        <taxon>Plakobranchidae</taxon>
        <taxon>Elysia</taxon>
    </lineage>
</organism>
<proteinExistence type="predicted"/>
<sequence length="214" mass="24793">MIDAETWAVNMSSRLGVPEEILSDQGMHFVSECMKELLYGRSVRGPLHILRQLWTKDVEEEDVRSSYQYVLELRERQEKIWKLVHQKLEKAEGKQKYLYDRGTKTRKFEPGNQVLVFITNRSNNLNKLLMHWTRPYKVTLVHVVWTDNDSVKMWAKEKSCVNRLHQPRVDSAAEAGRGRGGGGPVIEHRLPTQKVRIRALTISLPTGWVGVSLM</sequence>
<evidence type="ECO:0000313" key="1">
    <source>
        <dbReference type="EMBL" id="RUS72531.1"/>
    </source>
</evidence>
<dbReference type="STRING" id="188477.A0A3S0Z9H5"/>
<reference evidence="1 2" key="1">
    <citation type="submission" date="2019-01" db="EMBL/GenBank/DDBJ databases">
        <title>A draft genome assembly of the solar-powered sea slug Elysia chlorotica.</title>
        <authorList>
            <person name="Cai H."/>
            <person name="Li Q."/>
            <person name="Fang X."/>
            <person name="Li J."/>
            <person name="Curtis N.E."/>
            <person name="Altenburger A."/>
            <person name="Shibata T."/>
            <person name="Feng M."/>
            <person name="Maeda T."/>
            <person name="Schwartz J.A."/>
            <person name="Shigenobu S."/>
            <person name="Lundholm N."/>
            <person name="Nishiyama T."/>
            <person name="Yang H."/>
            <person name="Hasebe M."/>
            <person name="Li S."/>
            <person name="Pierce S.K."/>
            <person name="Wang J."/>
        </authorList>
    </citation>
    <scope>NUCLEOTIDE SEQUENCE [LARGE SCALE GENOMIC DNA]</scope>
    <source>
        <strain evidence="1">EC2010</strain>
        <tissue evidence="1">Whole organism of an adult</tissue>
    </source>
</reference>
<keyword evidence="2" id="KW-1185">Reference proteome</keyword>
<gene>
    <name evidence="1" type="ORF">EGW08_019713</name>
</gene>